<dbReference type="Pfam" id="PF00023">
    <property type="entry name" value="Ank"/>
    <property type="match status" value="1"/>
</dbReference>
<evidence type="ECO:0000313" key="3">
    <source>
        <dbReference type="EMBL" id="SIS38232.1"/>
    </source>
</evidence>
<dbReference type="OrthoDB" id="5657095at2"/>
<dbReference type="SUPFAM" id="SSF48403">
    <property type="entry name" value="Ankyrin repeat"/>
    <property type="match status" value="1"/>
</dbReference>
<dbReference type="PROSITE" id="PS50297">
    <property type="entry name" value="ANK_REP_REGION"/>
    <property type="match status" value="1"/>
</dbReference>
<dbReference type="AlphaFoldDB" id="A0A1N7IMF1"/>
<dbReference type="Proteomes" id="UP000279541">
    <property type="component" value="Chromosome"/>
</dbReference>
<dbReference type="EMBL" id="FTNZ01000006">
    <property type="protein sequence ID" value="SIS38232.1"/>
    <property type="molecule type" value="Genomic_DNA"/>
</dbReference>
<dbReference type="STRING" id="112234.SAMN05421768_10678"/>
<organism evidence="3 4">
    <name type="scientific">Chryseobacterium joostei</name>
    <dbReference type="NCBI Taxonomy" id="112234"/>
    <lineage>
        <taxon>Bacteria</taxon>
        <taxon>Pseudomonadati</taxon>
        <taxon>Bacteroidota</taxon>
        <taxon>Flavobacteriia</taxon>
        <taxon>Flavobacteriales</taxon>
        <taxon>Weeksellaceae</taxon>
        <taxon>Chryseobacterium group</taxon>
        <taxon>Chryseobacterium</taxon>
    </lineage>
</organism>
<evidence type="ECO:0000313" key="4">
    <source>
        <dbReference type="Proteomes" id="UP000186106"/>
    </source>
</evidence>
<feature type="repeat" description="ANK" evidence="1">
    <location>
        <begin position="34"/>
        <end position="66"/>
    </location>
</feature>
<dbReference type="InterPro" id="IPR002110">
    <property type="entry name" value="Ankyrin_rpt"/>
</dbReference>
<name>A0A1N7IMF1_9FLAO</name>
<dbReference type="Proteomes" id="UP000186106">
    <property type="component" value="Unassembled WGS sequence"/>
</dbReference>
<reference evidence="3 4" key="1">
    <citation type="submission" date="2017-01" db="EMBL/GenBank/DDBJ databases">
        <authorList>
            <person name="Mah S.A."/>
            <person name="Swanson W.J."/>
            <person name="Moy G.W."/>
            <person name="Vacquier V.D."/>
        </authorList>
    </citation>
    <scope>NUCLEOTIDE SEQUENCE [LARGE SCALE GENOMIC DNA]</scope>
    <source>
        <strain evidence="3 4">DSM 16927</strain>
    </source>
</reference>
<gene>
    <name evidence="2" type="ORF">EG359_02245</name>
    <name evidence="3" type="ORF">SAMN05421768_10678</name>
</gene>
<dbReference type="Gene3D" id="1.25.40.20">
    <property type="entry name" value="Ankyrin repeat-containing domain"/>
    <property type="match status" value="2"/>
</dbReference>
<proteinExistence type="predicted"/>
<keyword evidence="1" id="KW-0040">ANK repeat</keyword>
<dbReference type="RefSeq" id="WP_076355431.1">
    <property type="nucleotide sequence ID" value="NZ_CP033926.1"/>
</dbReference>
<protein>
    <submittedName>
        <fullName evidence="2">Ankyrin repeat domain-containing protein</fullName>
    </submittedName>
</protein>
<dbReference type="KEGG" id="cjt:EG359_02245"/>
<keyword evidence="5" id="KW-1185">Reference proteome</keyword>
<evidence type="ECO:0000256" key="1">
    <source>
        <dbReference type="PROSITE-ProRule" id="PRU00023"/>
    </source>
</evidence>
<sequence length="135" mass="15887">MREDLCRLIFRRDFYKARELITDTNLDLNFINTLERSPLLLATGADNLEFVEYLLIRGADPNYIDVYILPISNAIENVAFKLDYSKEDSLDKRMVKLLYDYGAKVDIKDKSGETALDFLYRYFGYDNIDDFLQKK</sequence>
<dbReference type="InterPro" id="IPR036770">
    <property type="entry name" value="Ankyrin_rpt-contain_sf"/>
</dbReference>
<evidence type="ECO:0000313" key="5">
    <source>
        <dbReference type="Proteomes" id="UP000279541"/>
    </source>
</evidence>
<reference evidence="2 5" key="2">
    <citation type="submission" date="2018-11" db="EMBL/GenBank/DDBJ databases">
        <title>Proposal to divide the Flavobacteriaceae and reorganize its genera based on Amino Acid Identity values calculated from whole genome sequences.</title>
        <authorList>
            <person name="Nicholson A.C."/>
            <person name="Gulvik C.A."/>
            <person name="Whitney A.M."/>
            <person name="Humrighouse B.W."/>
            <person name="Bell M."/>
            <person name="Holmes B."/>
            <person name="Steigerwalt A.G."/>
            <person name="Villarma A."/>
            <person name="Sheth M."/>
            <person name="Batra D."/>
            <person name="Pryor J."/>
            <person name="Bernardet J.-F."/>
            <person name="Hugo C."/>
            <person name="Kampfer P."/>
            <person name="Newman J."/>
            <person name="McQuiston J.R."/>
        </authorList>
    </citation>
    <scope>NUCLEOTIDE SEQUENCE [LARGE SCALE GENOMIC DNA]</scope>
    <source>
        <strain evidence="2 5">DSM 16927</strain>
    </source>
</reference>
<accession>A0A1N7IMF1</accession>
<dbReference type="EMBL" id="CP033926">
    <property type="protein sequence ID" value="AZA98495.1"/>
    <property type="molecule type" value="Genomic_DNA"/>
</dbReference>
<evidence type="ECO:0000313" key="2">
    <source>
        <dbReference type="EMBL" id="AZA98495.1"/>
    </source>
</evidence>
<dbReference type="PROSITE" id="PS50088">
    <property type="entry name" value="ANK_REPEAT"/>
    <property type="match status" value="1"/>
</dbReference>